<dbReference type="CDD" id="cd15904">
    <property type="entry name" value="TSPO_MBR"/>
    <property type="match status" value="1"/>
</dbReference>
<comment type="subcellular location">
    <subcellularLocation>
        <location evidence="1">Membrane</location>
        <topology evidence="1">Multi-pass membrane protein</topology>
    </subcellularLocation>
</comment>
<evidence type="ECO:0000256" key="2">
    <source>
        <dbReference type="ARBA" id="ARBA00007524"/>
    </source>
</evidence>
<evidence type="ECO:0000313" key="7">
    <source>
        <dbReference type="EMBL" id="SDZ34012.1"/>
    </source>
</evidence>
<evidence type="ECO:0000256" key="6">
    <source>
        <dbReference type="SAM" id="Phobius"/>
    </source>
</evidence>
<dbReference type="EMBL" id="FNON01000013">
    <property type="protein sequence ID" value="SDZ34012.1"/>
    <property type="molecule type" value="Genomic_DNA"/>
</dbReference>
<name>A0A1H3S7S0_9PSEU</name>
<feature type="transmembrane region" description="Helical" evidence="6">
    <location>
        <begin position="12"/>
        <end position="33"/>
    </location>
</feature>
<accession>A0A1H3S7S0</accession>
<sequence>MTTVTQRKYSWLALAGFIVAVAVVAVIGAVAAADAKEIYGALDQPPWAPPAWLFGPVWTVLYLMLAVSGWLYWRDNGGAVGLAVYGIGLVVNAAWTPLFFAGGAYGLALADIVLLDITVIVTIVLFRRPAGWLQFPYLAWILYATALNIAILALN</sequence>
<gene>
    <name evidence="7" type="ORF">SAMN05421504_11315</name>
</gene>
<feature type="transmembrane region" description="Helical" evidence="6">
    <location>
        <begin position="80"/>
        <end position="98"/>
    </location>
</feature>
<evidence type="ECO:0000256" key="5">
    <source>
        <dbReference type="ARBA" id="ARBA00023136"/>
    </source>
</evidence>
<reference evidence="7 8" key="1">
    <citation type="submission" date="2016-10" db="EMBL/GenBank/DDBJ databases">
        <authorList>
            <person name="de Groot N.N."/>
        </authorList>
    </citation>
    <scope>NUCLEOTIDE SEQUENCE [LARGE SCALE GENOMIC DNA]</scope>
    <source>
        <strain evidence="7 8">CPCC 202699</strain>
    </source>
</reference>
<dbReference type="RefSeq" id="WP_091298730.1">
    <property type="nucleotide sequence ID" value="NZ_FNON01000013.1"/>
</dbReference>
<evidence type="ECO:0000313" key="8">
    <source>
        <dbReference type="Proteomes" id="UP000199515"/>
    </source>
</evidence>
<proteinExistence type="inferred from homology"/>
<evidence type="ECO:0000256" key="4">
    <source>
        <dbReference type="ARBA" id="ARBA00022989"/>
    </source>
</evidence>
<dbReference type="Proteomes" id="UP000199515">
    <property type="component" value="Unassembled WGS sequence"/>
</dbReference>
<feature type="transmembrane region" description="Helical" evidence="6">
    <location>
        <begin position="104"/>
        <end position="125"/>
    </location>
</feature>
<evidence type="ECO:0000256" key="3">
    <source>
        <dbReference type="ARBA" id="ARBA00022692"/>
    </source>
</evidence>
<dbReference type="OrthoDB" id="9795496at2"/>
<dbReference type="GO" id="GO:0016020">
    <property type="term" value="C:membrane"/>
    <property type="evidence" value="ECO:0007669"/>
    <property type="project" value="UniProtKB-SubCell"/>
</dbReference>
<evidence type="ECO:0000256" key="1">
    <source>
        <dbReference type="ARBA" id="ARBA00004141"/>
    </source>
</evidence>
<dbReference type="FunFam" id="1.20.1260.100:FF:000001">
    <property type="entry name" value="translocator protein 2"/>
    <property type="match status" value="1"/>
</dbReference>
<dbReference type="STRING" id="589385.SAMN05421504_11315"/>
<keyword evidence="3 6" id="KW-0812">Transmembrane</keyword>
<dbReference type="Pfam" id="PF03073">
    <property type="entry name" value="TspO_MBR"/>
    <property type="match status" value="1"/>
</dbReference>
<protein>
    <submittedName>
        <fullName evidence="7">Tryptophan-rich sensory protein</fullName>
    </submittedName>
</protein>
<organism evidence="7 8">
    <name type="scientific">Amycolatopsis xylanica</name>
    <dbReference type="NCBI Taxonomy" id="589385"/>
    <lineage>
        <taxon>Bacteria</taxon>
        <taxon>Bacillati</taxon>
        <taxon>Actinomycetota</taxon>
        <taxon>Actinomycetes</taxon>
        <taxon>Pseudonocardiales</taxon>
        <taxon>Pseudonocardiaceae</taxon>
        <taxon>Amycolatopsis</taxon>
    </lineage>
</organism>
<keyword evidence="8" id="KW-1185">Reference proteome</keyword>
<dbReference type="PANTHER" id="PTHR10057:SF0">
    <property type="entry name" value="TRANSLOCATOR PROTEIN"/>
    <property type="match status" value="1"/>
</dbReference>
<dbReference type="GO" id="GO:0033013">
    <property type="term" value="P:tetrapyrrole metabolic process"/>
    <property type="evidence" value="ECO:0007669"/>
    <property type="project" value="UniProtKB-ARBA"/>
</dbReference>
<dbReference type="Gene3D" id="1.20.1260.100">
    <property type="entry name" value="TspO/MBR protein"/>
    <property type="match status" value="1"/>
</dbReference>
<feature type="transmembrane region" description="Helical" evidence="6">
    <location>
        <begin position="53"/>
        <end position="73"/>
    </location>
</feature>
<feature type="transmembrane region" description="Helical" evidence="6">
    <location>
        <begin position="137"/>
        <end position="154"/>
    </location>
</feature>
<dbReference type="AlphaFoldDB" id="A0A1H3S7S0"/>
<dbReference type="InterPro" id="IPR038330">
    <property type="entry name" value="TspO/MBR-related_sf"/>
</dbReference>
<dbReference type="PANTHER" id="PTHR10057">
    <property type="entry name" value="PERIPHERAL-TYPE BENZODIAZEPINE RECEPTOR"/>
    <property type="match status" value="1"/>
</dbReference>
<keyword evidence="4 6" id="KW-1133">Transmembrane helix</keyword>
<comment type="similarity">
    <text evidence="2">Belongs to the TspO/BZRP family.</text>
</comment>
<dbReference type="InterPro" id="IPR004307">
    <property type="entry name" value="TspO_MBR"/>
</dbReference>
<dbReference type="PIRSF" id="PIRSF005859">
    <property type="entry name" value="PBR"/>
    <property type="match status" value="1"/>
</dbReference>
<keyword evidence="5 6" id="KW-0472">Membrane</keyword>